<name>A0A7I8VLI0_9ANNE</name>
<reference evidence="2 3" key="1">
    <citation type="submission" date="2020-08" db="EMBL/GenBank/DDBJ databases">
        <authorList>
            <person name="Hejnol A."/>
        </authorList>
    </citation>
    <scope>NUCLEOTIDE SEQUENCE [LARGE SCALE GENOMIC DNA]</scope>
</reference>
<keyword evidence="1" id="KW-0472">Membrane</keyword>
<dbReference type="EMBL" id="CAJFCJ010000006">
    <property type="protein sequence ID" value="CAD5116186.1"/>
    <property type="molecule type" value="Genomic_DNA"/>
</dbReference>
<feature type="transmembrane region" description="Helical" evidence="1">
    <location>
        <begin position="118"/>
        <end position="143"/>
    </location>
</feature>
<dbReference type="GO" id="GO:0060170">
    <property type="term" value="C:ciliary membrane"/>
    <property type="evidence" value="ECO:0007669"/>
    <property type="project" value="TreeGrafter"/>
</dbReference>
<dbReference type="Proteomes" id="UP000549394">
    <property type="component" value="Unassembled WGS sequence"/>
</dbReference>
<dbReference type="PANTHER" id="PTHR31186">
    <property type="entry name" value="MODULATOR OF SMOOTHENED PROTEIN"/>
    <property type="match status" value="1"/>
</dbReference>
<dbReference type="Pfam" id="PF18800">
    <property type="entry name" value="Atthog"/>
    <property type="match status" value="1"/>
</dbReference>
<organism evidence="2 3">
    <name type="scientific">Dimorphilus gyrociliatus</name>
    <dbReference type="NCBI Taxonomy" id="2664684"/>
    <lineage>
        <taxon>Eukaryota</taxon>
        <taxon>Metazoa</taxon>
        <taxon>Spiralia</taxon>
        <taxon>Lophotrochozoa</taxon>
        <taxon>Annelida</taxon>
        <taxon>Polychaeta</taxon>
        <taxon>Polychaeta incertae sedis</taxon>
        <taxon>Dinophilidae</taxon>
        <taxon>Dimorphilus</taxon>
    </lineage>
</organism>
<evidence type="ECO:0000313" key="3">
    <source>
        <dbReference type="Proteomes" id="UP000549394"/>
    </source>
</evidence>
<keyword evidence="1" id="KW-1133">Transmembrane helix</keyword>
<accession>A0A7I8VLI0</accession>
<dbReference type="GO" id="GO:0005794">
    <property type="term" value="C:Golgi apparatus"/>
    <property type="evidence" value="ECO:0007669"/>
    <property type="project" value="TreeGrafter"/>
</dbReference>
<dbReference type="GO" id="GO:0045879">
    <property type="term" value="P:negative regulation of smoothened signaling pathway"/>
    <property type="evidence" value="ECO:0007669"/>
    <property type="project" value="TreeGrafter"/>
</dbReference>
<gene>
    <name evidence="2" type="ORF">DGYR_LOCUS4832</name>
</gene>
<dbReference type="PANTHER" id="PTHR31186:SF1">
    <property type="entry name" value="MODULATOR OF SMOOTHENED PROTEIN"/>
    <property type="match status" value="1"/>
</dbReference>
<evidence type="ECO:0000256" key="1">
    <source>
        <dbReference type="SAM" id="Phobius"/>
    </source>
</evidence>
<evidence type="ECO:0000313" key="2">
    <source>
        <dbReference type="EMBL" id="CAD5116186.1"/>
    </source>
</evidence>
<feature type="transmembrane region" description="Helical" evidence="1">
    <location>
        <begin position="195"/>
        <end position="214"/>
    </location>
</feature>
<feature type="transmembrane region" description="Helical" evidence="1">
    <location>
        <begin position="155"/>
        <end position="175"/>
    </location>
</feature>
<dbReference type="AlphaFoldDB" id="A0A7I8VLI0"/>
<protein>
    <submittedName>
        <fullName evidence="2">DgyrCDS5101</fullName>
    </submittedName>
</protein>
<feature type="transmembrane region" description="Helical" evidence="1">
    <location>
        <begin position="56"/>
        <end position="77"/>
    </location>
</feature>
<keyword evidence="3" id="KW-1185">Reference proteome</keyword>
<comment type="caution">
    <text evidence="2">The sequence shown here is derived from an EMBL/GenBank/DDBJ whole genome shotgun (WGS) entry which is preliminary data.</text>
</comment>
<dbReference type="InterPro" id="IPR037663">
    <property type="entry name" value="Mosmo"/>
</dbReference>
<keyword evidence="1" id="KW-0812">Transmembrane</keyword>
<proteinExistence type="predicted"/>
<dbReference type="OrthoDB" id="8768722at2759"/>
<sequence>MAKLLYHVPSFDIEGTIHGAIYSLKKLGRNEICGNKLLHPKIGCEVDYDGCEMKHLAVLSGVVFLLADTFAITSILIPNWIKMHSSEGETRIGFFYICIRNTMNYEEQCFLHSLLCQAWAVALLAIIFGIILITLTIGLIIASCFKYEVINTARWFGFSATVCFSIAAVVFPLGFDMELIGGRAYQLPKNYSAGISYIIFIFAQWITVISELLAGKVCLSNY</sequence>